<evidence type="ECO:0000256" key="1">
    <source>
        <dbReference type="SAM" id="Phobius"/>
    </source>
</evidence>
<dbReference type="EMBL" id="DXGJ01000004">
    <property type="protein sequence ID" value="HIW71065.1"/>
    <property type="molecule type" value="Genomic_DNA"/>
</dbReference>
<gene>
    <name evidence="2" type="ORF">H9875_00410</name>
</gene>
<dbReference type="AlphaFoldDB" id="A0A9D1QRY2"/>
<protein>
    <submittedName>
        <fullName evidence="2">Uncharacterized protein</fullName>
    </submittedName>
</protein>
<accession>A0A9D1QRY2</accession>
<proteinExistence type="predicted"/>
<evidence type="ECO:0000313" key="2">
    <source>
        <dbReference type="EMBL" id="HIW71065.1"/>
    </source>
</evidence>
<name>A0A9D1QRY2_9LACO</name>
<comment type="caution">
    <text evidence="2">The sequence shown here is derived from an EMBL/GenBank/DDBJ whole genome shotgun (WGS) entry which is preliminary data.</text>
</comment>
<sequence length="88" mass="9787">MENKVIKHDFTDHSGGGGGSMDNHFVTKEELSSAKKDLSNKIDLLEAHLDTKFEKVHSDSLSQEISLHRWFLGTAISIIGVLIALHFI</sequence>
<reference evidence="2" key="1">
    <citation type="journal article" date="2021" name="PeerJ">
        <title>Extensive microbial diversity within the chicken gut microbiome revealed by metagenomics and culture.</title>
        <authorList>
            <person name="Gilroy R."/>
            <person name="Ravi A."/>
            <person name="Getino M."/>
            <person name="Pursley I."/>
            <person name="Horton D.L."/>
            <person name="Alikhan N.F."/>
            <person name="Baker D."/>
            <person name="Gharbi K."/>
            <person name="Hall N."/>
            <person name="Watson M."/>
            <person name="Adriaenssens E.M."/>
            <person name="Foster-Nyarko E."/>
            <person name="Jarju S."/>
            <person name="Secka A."/>
            <person name="Antonio M."/>
            <person name="Oren A."/>
            <person name="Chaudhuri R.R."/>
            <person name="La Ragione R."/>
            <person name="Hildebrand F."/>
            <person name="Pallen M.J."/>
        </authorList>
    </citation>
    <scope>NUCLEOTIDE SEQUENCE</scope>
    <source>
        <strain evidence="2">CHK173-259</strain>
    </source>
</reference>
<evidence type="ECO:0000313" key="3">
    <source>
        <dbReference type="Proteomes" id="UP000886822"/>
    </source>
</evidence>
<organism evidence="2 3">
    <name type="scientific">Candidatus Levilactobacillus faecigallinarum</name>
    <dbReference type="NCBI Taxonomy" id="2838638"/>
    <lineage>
        <taxon>Bacteria</taxon>
        <taxon>Bacillati</taxon>
        <taxon>Bacillota</taxon>
        <taxon>Bacilli</taxon>
        <taxon>Lactobacillales</taxon>
        <taxon>Lactobacillaceae</taxon>
        <taxon>Levilactobacillus</taxon>
    </lineage>
</organism>
<keyword evidence="1" id="KW-1133">Transmembrane helix</keyword>
<reference evidence="2" key="2">
    <citation type="submission" date="2021-04" db="EMBL/GenBank/DDBJ databases">
        <authorList>
            <person name="Gilroy R."/>
        </authorList>
    </citation>
    <scope>NUCLEOTIDE SEQUENCE</scope>
    <source>
        <strain evidence="2">CHK173-259</strain>
    </source>
</reference>
<keyword evidence="1" id="KW-0472">Membrane</keyword>
<dbReference type="Proteomes" id="UP000886822">
    <property type="component" value="Unassembled WGS sequence"/>
</dbReference>
<feature type="transmembrane region" description="Helical" evidence="1">
    <location>
        <begin position="70"/>
        <end position="87"/>
    </location>
</feature>
<keyword evidence="1" id="KW-0812">Transmembrane</keyword>